<dbReference type="PANTHER" id="PTHR43788">
    <property type="entry name" value="DNA2/NAM7 HELICASE FAMILY MEMBER"/>
    <property type="match status" value="1"/>
</dbReference>
<evidence type="ECO:0000256" key="4">
    <source>
        <dbReference type="ARBA" id="ARBA00022806"/>
    </source>
</evidence>
<keyword evidence="8" id="KW-1185">Reference proteome</keyword>
<protein>
    <recommendedName>
        <fullName evidence="6">Protein kinase domain-containing protein</fullName>
    </recommendedName>
</protein>
<dbReference type="GO" id="GO:0005524">
    <property type="term" value="F:ATP binding"/>
    <property type="evidence" value="ECO:0007669"/>
    <property type="project" value="UniProtKB-KW"/>
</dbReference>
<dbReference type="PROSITE" id="PS00108">
    <property type="entry name" value="PROTEIN_KINASE_ST"/>
    <property type="match status" value="1"/>
</dbReference>
<dbReference type="CDD" id="cd14014">
    <property type="entry name" value="STKc_PknB_like"/>
    <property type="match status" value="1"/>
</dbReference>
<feature type="domain" description="Protein kinase" evidence="6">
    <location>
        <begin position="11"/>
        <end position="277"/>
    </location>
</feature>
<dbReference type="InterPro" id="IPR027417">
    <property type="entry name" value="P-loop_NTPase"/>
</dbReference>
<dbReference type="GO" id="GO:0004672">
    <property type="term" value="F:protein kinase activity"/>
    <property type="evidence" value="ECO:0007669"/>
    <property type="project" value="InterPro"/>
</dbReference>
<dbReference type="OrthoDB" id="9757917at2"/>
<comment type="caution">
    <text evidence="7">The sequence shown here is derived from an EMBL/GenBank/DDBJ whole genome shotgun (WGS) entry which is preliminary data.</text>
</comment>
<evidence type="ECO:0000256" key="5">
    <source>
        <dbReference type="ARBA" id="ARBA00022840"/>
    </source>
</evidence>
<dbReference type="PROSITE" id="PS50011">
    <property type="entry name" value="PROTEIN_KINASE_DOM"/>
    <property type="match status" value="1"/>
</dbReference>
<gene>
    <name evidence="7" type="ORF">DN069_27935</name>
</gene>
<dbReference type="InterPro" id="IPR047187">
    <property type="entry name" value="SF1_C_Upf1"/>
</dbReference>
<dbReference type="EMBL" id="QKYN01000116">
    <property type="protein sequence ID" value="RAG82354.1"/>
    <property type="molecule type" value="Genomic_DNA"/>
</dbReference>
<dbReference type="InterPro" id="IPR041677">
    <property type="entry name" value="DNA2/NAM7_AAA_11"/>
</dbReference>
<evidence type="ECO:0000313" key="7">
    <source>
        <dbReference type="EMBL" id="RAG82354.1"/>
    </source>
</evidence>
<evidence type="ECO:0000313" key="8">
    <source>
        <dbReference type="Proteomes" id="UP000248889"/>
    </source>
</evidence>
<dbReference type="InterPro" id="IPR050534">
    <property type="entry name" value="Coronavir_polyprotein_1ab"/>
</dbReference>
<dbReference type="Gene3D" id="3.40.50.300">
    <property type="entry name" value="P-loop containing nucleotide triphosphate hydrolases"/>
    <property type="match status" value="2"/>
</dbReference>
<evidence type="ECO:0000259" key="6">
    <source>
        <dbReference type="PROSITE" id="PS50011"/>
    </source>
</evidence>
<dbReference type="Pfam" id="PF13086">
    <property type="entry name" value="AAA_11"/>
    <property type="match status" value="2"/>
</dbReference>
<keyword evidence="2" id="KW-0547">Nucleotide-binding</keyword>
<accession>A0A2X0IBN4</accession>
<dbReference type="AlphaFoldDB" id="A0A2X0IBN4"/>
<comment type="similarity">
    <text evidence="1">Belongs to the DNA2/NAM7 helicase family.</text>
</comment>
<dbReference type="Gene3D" id="1.10.510.10">
    <property type="entry name" value="Transferase(Phosphotransferase) domain 1"/>
    <property type="match status" value="1"/>
</dbReference>
<dbReference type="SMART" id="SM00220">
    <property type="entry name" value="S_TKc"/>
    <property type="match status" value="1"/>
</dbReference>
<dbReference type="InterPro" id="IPR008271">
    <property type="entry name" value="Ser/Thr_kinase_AS"/>
</dbReference>
<dbReference type="Pfam" id="PF13087">
    <property type="entry name" value="AAA_12"/>
    <property type="match status" value="1"/>
</dbReference>
<organism evidence="7 8">
    <name type="scientific">Streptacidiphilus pinicola</name>
    <dbReference type="NCBI Taxonomy" id="2219663"/>
    <lineage>
        <taxon>Bacteria</taxon>
        <taxon>Bacillati</taxon>
        <taxon>Actinomycetota</taxon>
        <taxon>Actinomycetes</taxon>
        <taxon>Kitasatosporales</taxon>
        <taxon>Streptomycetaceae</taxon>
        <taxon>Streptacidiphilus</taxon>
    </lineage>
</organism>
<dbReference type="SUPFAM" id="SSF52540">
    <property type="entry name" value="P-loop containing nucleoside triphosphate hydrolases"/>
    <property type="match status" value="1"/>
</dbReference>
<evidence type="ECO:0000256" key="2">
    <source>
        <dbReference type="ARBA" id="ARBA00022741"/>
    </source>
</evidence>
<proteinExistence type="inferred from homology"/>
<dbReference type="InterPro" id="IPR011009">
    <property type="entry name" value="Kinase-like_dom_sf"/>
</dbReference>
<evidence type="ECO:0000256" key="1">
    <source>
        <dbReference type="ARBA" id="ARBA00007913"/>
    </source>
</evidence>
<keyword evidence="4" id="KW-0347">Helicase</keyword>
<evidence type="ECO:0000256" key="3">
    <source>
        <dbReference type="ARBA" id="ARBA00022801"/>
    </source>
</evidence>
<sequence>MTNELVSGRFMLLPLDSRKGGQSEVRKAVDTHSPDGAAAAVKLLTPRQDDEVIELFLERETGALKELRHPNIVEMLDSGWDQGLGRYFVALEWIDGSLKDEMARGRAMSWSAFFEQIGGPLSSALAYAHGREIEHRDIKPGNVLLTADGTVKLADFGIAKIRSKVAAGAPAQETVADFRSNLYSPPEQTDSLAYVRDVFGFGVLAIQVMSAGKAHDYADLAPVLDGLDLAPEIHRVLADCIDFTPGNRPPNAAVLEQRLRDADQVCRARWARRHNFLWLKLTRAAAETVLEIPRGTDIDWQRAQAAVMDDIGGPVHADYGFNQQTGEVDRDTIRLAGRSLFLRLKADDRDADCSAIVQVQRKSEDWLARWRAKAVPVAGLLTFDFRNPGEDAAYDGLQALLDELDGHDEARAAAKRQEQQASLGDLFDGWRRLLDAREELAAGGREPLYYTQVTGEGRTRVFHLTRTAADPNGLLGEEWSVADYAQGRPLERGQITGASEDQVIMTLPRSARRIPERGVLLPYLGPTQTALARQRDALTAVAEEQGANRLLRQVIEDPASVQIGTPAQISDWFRGDLDDSKREVVRHALGSQDLLLIEGPPGTGKTTVIAEIVEQTLRRSPKARILIVSQTHIAIDNALKRIADSGRSDVVRLGLPDDPRVAGDVQHLLLDRQIKRWSRQVRTKAEAHLERLAANNGLEARHLKAALTLEGLAAVAGDIAHVQQRLLDLTEQPTSDRTSSARELAEDIVTARARLDGLLEQRGELFTLVQRQLEGDLTLKEDMAAADYRTVVGALLGGNPVAAGMLDVLRLQGEWLQRIETDQALVGTFLRTRNVVGGTALGFLAHPAVRDLDFDLCIFDEASKATATEALVPLARARQWIMVGDTRQLPPMDEDLLRNPKLMEDYQLIPELVATTLFQYLINASRPPVRHLLREQYRMTPAIGNLISTCFYQGQLRSPGTHTLPGYDGLYKPVCWIDTSRLGQRREAPRTESDPSALNRTEAQLIARHLQTLDRAVERRVIKPGHTGKLEVLVIAPYSRQVEELRRRLAPLQLHHLATEVLSVDAVQGRECDLALFSVTRSNERSDFGFLGEPYWRRINVALSRARYGLVIVGDTAFCQSKPGALSQVLDYIRTHPVDCEITDANL</sequence>
<name>A0A2X0IBN4_9ACTN</name>
<dbReference type="InterPro" id="IPR041679">
    <property type="entry name" value="DNA2/NAM7-like_C"/>
</dbReference>
<dbReference type="GO" id="GO:0016787">
    <property type="term" value="F:hydrolase activity"/>
    <property type="evidence" value="ECO:0007669"/>
    <property type="project" value="UniProtKB-KW"/>
</dbReference>
<dbReference type="PANTHER" id="PTHR43788:SF8">
    <property type="entry name" value="DNA-BINDING PROTEIN SMUBP-2"/>
    <property type="match status" value="1"/>
</dbReference>
<dbReference type="SUPFAM" id="SSF56112">
    <property type="entry name" value="Protein kinase-like (PK-like)"/>
    <property type="match status" value="1"/>
</dbReference>
<dbReference type="CDD" id="cd18808">
    <property type="entry name" value="SF1_C_Upf1"/>
    <property type="match status" value="1"/>
</dbReference>
<reference evidence="7 8" key="1">
    <citation type="submission" date="2018-06" db="EMBL/GenBank/DDBJ databases">
        <title>Streptacidiphilus pinicola sp. nov., isolated from pine grove soil.</title>
        <authorList>
            <person name="Roh S.G."/>
            <person name="Park S."/>
            <person name="Kim M.-K."/>
            <person name="Yun B.-R."/>
            <person name="Park J."/>
            <person name="Kim M.J."/>
            <person name="Kim Y.S."/>
            <person name="Kim S.B."/>
        </authorList>
    </citation>
    <scope>NUCLEOTIDE SEQUENCE [LARGE SCALE GENOMIC DNA]</scope>
    <source>
        <strain evidence="7 8">MMS16-CNU450</strain>
    </source>
</reference>
<dbReference type="Pfam" id="PF00069">
    <property type="entry name" value="Pkinase"/>
    <property type="match status" value="1"/>
</dbReference>
<dbReference type="InterPro" id="IPR000719">
    <property type="entry name" value="Prot_kinase_dom"/>
</dbReference>
<dbReference type="Proteomes" id="UP000248889">
    <property type="component" value="Unassembled WGS sequence"/>
</dbReference>
<keyword evidence="5" id="KW-0067">ATP-binding</keyword>
<dbReference type="CDD" id="cd17934">
    <property type="entry name" value="DEXXQc_Upf1-like"/>
    <property type="match status" value="1"/>
</dbReference>
<keyword evidence="3" id="KW-0378">Hydrolase</keyword>
<dbReference type="GO" id="GO:0043139">
    <property type="term" value="F:5'-3' DNA helicase activity"/>
    <property type="evidence" value="ECO:0007669"/>
    <property type="project" value="TreeGrafter"/>
</dbReference>